<organism evidence="6 7">
    <name type="scientific">Tumebacillus amylolyticus</name>
    <dbReference type="NCBI Taxonomy" id="2801339"/>
    <lineage>
        <taxon>Bacteria</taxon>
        <taxon>Bacillati</taxon>
        <taxon>Bacillota</taxon>
        <taxon>Bacilli</taxon>
        <taxon>Bacillales</taxon>
        <taxon>Alicyclobacillaceae</taxon>
        <taxon>Tumebacillus</taxon>
    </lineage>
</organism>
<dbReference type="Gene3D" id="3.40.190.290">
    <property type="match status" value="1"/>
</dbReference>
<dbReference type="InterPro" id="IPR036388">
    <property type="entry name" value="WH-like_DNA-bd_sf"/>
</dbReference>
<proteinExistence type="inferred from homology"/>
<dbReference type="Proteomes" id="UP000602284">
    <property type="component" value="Unassembled WGS sequence"/>
</dbReference>
<evidence type="ECO:0000256" key="2">
    <source>
        <dbReference type="ARBA" id="ARBA00023015"/>
    </source>
</evidence>
<gene>
    <name evidence="6" type="ORF">JJB07_15815</name>
</gene>
<evidence type="ECO:0000256" key="1">
    <source>
        <dbReference type="ARBA" id="ARBA00009437"/>
    </source>
</evidence>
<protein>
    <submittedName>
        <fullName evidence="6">LysR family transcriptional regulator</fullName>
    </submittedName>
</protein>
<evidence type="ECO:0000313" key="6">
    <source>
        <dbReference type="EMBL" id="MBL0388085.1"/>
    </source>
</evidence>
<reference evidence="6 7" key="1">
    <citation type="submission" date="2021-01" db="EMBL/GenBank/DDBJ databases">
        <title>Tumebacillus sp. strain ITR2 16S ribosomal RNA gene Genome sequencing and assembly.</title>
        <authorList>
            <person name="Kang M."/>
        </authorList>
    </citation>
    <scope>NUCLEOTIDE SEQUENCE [LARGE SCALE GENOMIC DNA]</scope>
    <source>
        <strain evidence="6 7">ITR2</strain>
    </source>
</reference>
<dbReference type="PANTHER" id="PTHR30126:SF78">
    <property type="entry name" value="HTH LYSR-TYPE DOMAIN-CONTAINING PROTEIN"/>
    <property type="match status" value="1"/>
</dbReference>
<dbReference type="SUPFAM" id="SSF46785">
    <property type="entry name" value="Winged helix' DNA-binding domain"/>
    <property type="match status" value="1"/>
</dbReference>
<keyword evidence="4" id="KW-0804">Transcription</keyword>
<accession>A0ABS1JD04</accession>
<evidence type="ECO:0000313" key="7">
    <source>
        <dbReference type="Proteomes" id="UP000602284"/>
    </source>
</evidence>
<name>A0ABS1JD04_9BACL</name>
<dbReference type="InterPro" id="IPR000847">
    <property type="entry name" value="LysR_HTH_N"/>
</dbReference>
<dbReference type="CDD" id="cd05466">
    <property type="entry name" value="PBP2_LTTR_substrate"/>
    <property type="match status" value="1"/>
</dbReference>
<dbReference type="RefSeq" id="WP_201636724.1">
    <property type="nucleotide sequence ID" value="NZ_JAEQNB010000005.1"/>
</dbReference>
<dbReference type="InterPro" id="IPR005119">
    <property type="entry name" value="LysR_subst-bd"/>
</dbReference>
<dbReference type="Gene3D" id="1.10.10.10">
    <property type="entry name" value="Winged helix-like DNA-binding domain superfamily/Winged helix DNA-binding domain"/>
    <property type="match status" value="1"/>
</dbReference>
<evidence type="ECO:0000256" key="4">
    <source>
        <dbReference type="ARBA" id="ARBA00023163"/>
    </source>
</evidence>
<dbReference type="SUPFAM" id="SSF53850">
    <property type="entry name" value="Periplasmic binding protein-like II"/>
    <property type="match status" value="1"/>
</dbReference>
<feature type="domain" description="HTH lysR-type" evidence="5">
    <location>
        <begin position="1"/>
        <end position="58"/>
    </location>
</feature>
<dbReference type="PROSITE" id="PS50931">
    <property type="entry name" value="HTH_LYSR"/>
    <property type="match status" value="1"/>
</dbReference>
<keyword evidence="7" id="KW-1185">Reference proteome</keyword>
<dbReference type="Pfam" id="PF00126">
    <property type="entry name" value="HTH_1"/>
    <property type="match status" value="1"/>
</dbReference>
<keyword evidence="3" id="KW-0238">DNA-binding</keyword>
<evidence type="ECO:0000256" key="3">
    <source>
        <dbReference type="ARBA" id="ARBA00023125"/>
    </source>
</evidence>
<dbReference type="Pfam" id="PF03466">
    <property type="entry name" value="LysR_substrate"/>
    <property type="match status" value="1"/>
</dbReference>
<dbReference type="PANTHER" id="PTHR30126">
    <property type="entry name" value="HTH-TYPE TRANSCRIPTIONAL REGULATOR"/>
    <property type="match status" value="1"/>
</dbReference>
<sequence length="290" mass="33921">MDDRDWLILKTLYEKKNITKTAQTLYTAQPTLTKRIQQMEREFNVTLVQRGTRGVQFTPEGEYLAKCADEMLDRLQQIKEHALNLNQEVMGTLRLGVSNYISKHKLPRLLKLFRERFPHVDFKVSTGWSRDVFQLVYNQDVHVGIVRGDYQWPDAKKLLFQEGICVASQNPIDLQDLPSHPRIEYEMDALMKSIIDNWWSRTFAHPPLIGMEVDKGDTCKEMVIHGLGYGILSSALIEHHPDLHRIEVTNDRGEPIVRDTWMFYHHTTLETKLVHEFVKFVESIDFTKDL</sequence>
<comment type="similarity">
    <text evidence="1">Belongs to the LysR transcriptional regulatory family.</text>
</comment>
<evidence type="ECO:0000259" key="5">
    <source>
        <dbReference type="PROSITE" id="PS50931"/>
    </source>
</evidence>
<dbReference type="EMBL" id="JAEQNB010000005">
    <property type="protein sequence ID" value="MBL0388085.1"/>
    <property type="molecule type" value="Genomic_DNA"/>
</dbReference>
<keyword evidence="2" id="KW-0805">Transcription regulation</keyword>
<dbReference type="InterPro" id="IPR036390">
    <property type="entry name" value="WH_DNA-bd_sf"/>
</dbReference>
<comment type="caution">
    <text evidence="6">The sequence shown here is derived from an EMBL/GenBank/DDBJ whole genome shotgun (WGS) entry which is preliminary data.</text>
</comment>